<dbReference type="InterPro" id="IPR010982">
    <property type="entry name" value="Lambda_DNA-bd_dom_sf"/>
</dbReference>
<sequence>MTGGPISSTVQAWELGLRLREHRDRLGLTAAFVGRTTGMGSTNLSAAESGKRRLTAARLAELASLYGLSGGELTELERLRADTERREWWHDHAHLHPDELVRMFGLEAGAERVAEFAPDIVPGLLQTADYARAVMCAGTPYTRPVDVGPRLETRLARQARLDGEHPLKVDVLLGEAALRQRIGGPGVMRGQLAHLLGVVAGKGDRVRLRVVPFTAGAHPLLGAALRIMSFPSPRLRDVVYQETAISGVLIDRPRVILESTASYTETFDLALGERDSQEFIRRVHDEMEQP</sequence>
<gene>
    <name evidence="2" type="ORF">CKY47_24030</name>
</gene>
<dbReference type="InterPro" id="IPR001387">
    <property type="entry name" value="Cro/C1-type_HTH"/>
</dbReference>
<dbReference type="SUPFAM" id="SSF47413">
    <property type="entry name" value="lambda repressor-like DNA-binding domains"/>
    <property type="match status" value="1"/>
</dbReference>
<evidence type="ECO:0000313" key="2">
    <source>
        <dbReference type="EMBL" id="MDQ2586998.1"/>
    </source>
</evidence>
<dbReference type="Pfam" id="PF19054">
    <property type="entry name" value="DUF5753"/>
    <property type="match status" value="1"/>
</dbReference>
<keyword evidence="3" id="KW-1185">Reference proteome</keyword>
<accession>A0ABU0X5M1</accession>
<dbReference type="RefSeq" id="WP_306748393.1">
    <property type="nucleotide sequence ID" value="NZ_NSDM01000011.1"/>
</dbReference>
<proteinExistence type="predicted"/>
<dbReference type="Gene3D" id="1.10.260.40">
    <property type="entry name" value="lambda repressor-like DNA-binding domains"/>
    <property type="match status" value="1"/>
</dbReference>
<dbReference type="EMBL" id="NSDM01000011">
    <property type="protein sequence ID" value="MDQ2586998.1"/>
    <property type="molecule type" value="Genomic_DNA"/>
</dbReference>
<feature type="domain" description="HTH cro/C1-type" evidence="1">
    <location>
        <begin position="19"/>
        <end position="73"/>
    </location>
</feature>
<organism evidence="2 3">
    <name type="scientific">Saccharothrix yanglingensis</name>
    <dbReference type="NCBI Taxonomy" id="659496"/>
    <lineage>
        <taxon>Bacteria</taxon>
        <taxon>Bacillati</taxon>
        <taxon>Actinomycetota</taxon>
        <taxon>Actinomycetes</taxon>
        <taxon>Pseudonocardiales</taxon>
        <taxon>Pseudonocardiaceae</taxon>
        <taxon>Saccharothrix</taxon>
    </lineage>
</organism>
<dbReference type="CDD" id="cd00093">
    <property type="entry name" value="HTH_XRE"/>
    <property type="match status" value="1"/>
</dbReference>
<dbReference type="InterPro" id="IPR043917">
    <property type="entry name" value="DUF5753"/>
</dbReference>
<protein>
    <submittedName>
        <fullName evidence="2">Transcriptional regulator</fullName>
    </submittedName>
</protein>
<reference evidence="2 3" key="1">
    <citation type="submission" date="2017-06" db="EMBL/GenBank/DDBJ databases">
        <title>Cultured bacterium strain Saccharothrix yanglingensis Hhs.015.</title>
        <authorList>
            <person name="Xia Y."/>
        </authorList>
    </citation>
    <scope>NUCLEOTIDE SEQUENCE [LARGE SCALE GENOMIC DNA]</scope>
    <source>
        <strain evidence="2 3">Hhs.015</strain>
    </source>
</reference>
<evidence type="ECO:0000259" key="1">
    <source>
        <dbReference type="PROSITE" id="PS50943"/>
    </source>
</evidence>
<name>A0ABU0X5M1_9PSEU</name>
<dbReference type="Pfam" id="PF13560">
    <property type="entry name" value="HTH_31"/>
    <property type="match status" value="1"/>
</dbReference>
<dbReference type="PROSITE" id="PS50943">
    <property type="entry name" value="HTH_CROC1"/>
    <property type="match status" value="1"/>
</dbReference>
<comment type="caution">
    <text evidence="2">The sequence shown here is derived from an EMBL/GenBank/DDBJ whole genome shotgun (WGS) entry which is preliminary data.</text>
</comment>
<dbReference type="SMART" id="SM00530">
    <property type="entry name" value="HTH_XRE"/>
    <property type="match status" value="1"/>
</dbReference>
<dbReference type="Proteomes" id="UP001225605">
    <property type="component" value="Unassembled WGS sequence"/>
</dbReference>
<evidence type="ECO:0000313" key="3">
    <source>
        <dbReference type="Proteomes" id="UP001225605"/>
    </source>
</evidence>